<name>A0ABS0B497_9GAMM</name>
<feature type="chain" id="PRO_5045912127" description="DUF3019 domain-containing protein" evidence="1">
    <location>
        <begin position="19"/>
        <end position="169"/>
    </location>
</feature>
<keyword evidence="1" id="KW-0732">Signal</keyword>
<accession>A0ABS0B497</accession>
<evidence type="ECO:0008006" key="4">
    <source>
        <dbReference type="Google" id="ProtNLM"/>
    </source>
</evidence>
<evidence type="ECO:0000256" key="1">
    <source>
        <dbReference type="SAM" id="SignalP"/>
    </source>
</evidence>
<comment type="caution">
    <text evidence="2">The sequence shown here is derived from an EMBL/GenBank/DDBJ whole genome shotgun (WGS) entry which is preliminary data.</text>
</comment>
<dbReference type="RefSeq" id="WP_194930032.1">
    <property type="nucleotide sequence ID" value="NZ_JADLZT010000003.1"/>
</dbReference>
<evidence type="ECO:0000313" key="2">
    <source>
        <dbReference type="EMBL" id="MBF6023411.1"/>
    </source>
</evidence>
<dbReference type="EMBL" id="JADLZT010000003">
    <property type="protein sequence ID" value="MBF6023411.1"/>
    <property type="molecule type" value="Genomic_DNA"/>
</dbReference>
<proteinExistence type="predicted"/>
<sequence length="169" mass="18609">MRLAIASLLILASSPAAAIEIANFKSGLVCSSPKSARVADGWICHETQDILVTDQSRCVYDGATKRCTWFGFEFDYTANEIGTKLQCQVETSHPTSPGNPSKVLAKDVTSQSHEFELEGANGHFFNPMYYVFAMTTPDRAKQAETFTCKTGNKVLFQAKFNLHFPEAAE</sequence>
<protein>
    <recommendedName>
        <fullName evidence="4">DUF3019 domain-containing protein</fullName>
    </recommendedName>
</protein>
<gene>
    <name evidence="2" type="ORF">IU514_05125</name>
</gene>
<reference evidence="2 3" key="1">
    <citation type="submission" date="2020-11" db="EMBL/GenBank/DDBJ databases">
        <title>Draft Genome Sequence and Secondary Metabolite Biosynthetic Potential of the Lysobacter niastensis Type strain DSM 18481.</title>
        <authorList>
            <person name="Turrini P."/>
            <person name="Artuso I."/>
            <person name="Tescari M."/>
            <person name="Lugli G.A."/>
            <person name="Frangipani E."/>
            <person name="Ventura M."/>
            <person name="Visca P."/>
        </authorList>
    </citation>
    <scope>NUCLEOTIDE SEQUENCE [LARGE SCALE GENOMIC DNA]</scope>
    <source>
        <strain evidence="2 3">DSM 18481</strain>
    </source>
</reference>
<feature type="signal peptide" evidence="1">
    <location>
        <begin position="1"/>
        <end position="18"/>
    </location>
</feature>
<evidence type="ECO:0000313" key="3">
    <source>
        <dbReference type="Proteomes" id="UP001429984"/>
    </source>
</evidence>
<dbReference type="Proteomes" id="UP001429984">
    <property type="component" value="Unassembled WGS sequence"/>
</dbReference>
<organism evidence="2 3">
    <name type="scientific">Lysobacter niastensis</name>
    <dbReference type="NCBI Taxonomy" id="380629"/>
    <lineage>
        <taxon>Bacteria</taxon>
        <taxon>Pseudomonadati</taxon>
        <taxon>Pseudomonadota</taxon>
        <taxon>Gammaproteobacteria</taxon>
        <taxon>Lysobacterales</taxon>
        <taxon>Lysobacteraceae</taxon>
        <taxon>Lysobacter</taxon>
    </lineage>
</organism>
<keyword evidence="3" id="KW-1185">Reference proteome</keyword>